<dbReference type="AlphaFoldDB" id="A0A6A6U3P5"/>
<dbReference type="OrthoDB" id="4142625at2759"/>
<dbReference type="Proteomes" id="UP000799302">
    <property type="component" value="Unassembled WGS sequence"/>
</dbReference>
<evidence type="ECO:0000313" key="1">
    <source>
        <dbReference type="EMBL" id="KAF2666057.1"/>
    </source>
</evidence>
<reference evidence="1" key="1">
    <citation type="journal article" date="2020" name="Stud. Mycol.">
        <title>101 Dothideomycetes genomes: a test case for predicting lifestyles and emergence of pathogens.</title>
        <authorList>
            <person name="Haridas S."/>
            <person name="Albert R."/>
            <person name="Binder M."/>
            <person name="Bloem J."/>
            <person name="Labutti K."/>
            <person name="Salamov A."/>
            <person name="Andreopoulos B."/>
            <person name="Baker S."/>
            <person name="Barry K."/>
            <person name="Bills G."/>
            <person name="Bluhm B."/>
            <person name="Cannon C."/>
            <person name="Castanera R."/>
            <person name="Culley D."/>
            <person name="Daum C."/>
            <person name="Ezra D."/>
            <person name="Gonzalez J."/>
            <person name="Henrissat B."/>
            <person name="Kuo A."/>
            <person name="Liang C."/>
            <person name="Lipzen A."/>
            <person name="Lutzoni F."/>
            <person name="Magnuson J."/>
            <person name="Mondo S."/>
            <person name="Nolan M."/>
            <person name="Ohm R."/>
            <person name="Pangilinan J."/>
            <person name="Park H.-J."/>
            <person name="Ramirez L."/>
            <person name="Alfaro M."/>
            <person name="Sun H."/>
            <person name="Tritt A."/>
            <person name="Yoshinaga Y."/>
            <person name="Zwiers L.-H."/>
            <person name="Turgeon B."/>
            <person name="Goodwin S."/>
            <person name="Spatafora J."/>
            <person name="Crous P."/>
            <person name="Grigoriev I."/>
        </authorList>
    </citation>
    <scope>NUCLEOTIDE SEQUENCE</scope>
    <source>
        <strain evidence="1">CBS 115976</strain>
    </source>
</reference>
<evidence type="ECO:0000313" key="2">
    <source>
        <dbReference type="Proteomes" id="UP000799302"/>
    </source>
</evidence>
<organism evidence="1 2">
    <name type="scientific">Microthyrium microscopicum</name>
    <dbReference type="NCBI Taxonomy" id="703497"/>
    <lineage>
        <taxon>Eukaryota</taxon>
        <taxon>Fungi</taxon>
        <taxon>Dikarya</taxon>
        <taxon>Ascomycota</taxon>
        <taxon>Pezizomycotina</taxon>
        <taxon>Dothideomycetes</taxon>
        <taxon>Dothideomycetes incertae sedis</taxon>
        <taxon>Microthyriales</taxon>
        <taxon>Microthyriaceae</taxon>
        <taxon>Microthyrium</taxon>
    </lineage>
</organism>
<dbReference type="EMBL" id="MU004239">
    <property type="protein sequence ID" value="KAF2666057.1"/>
    <property type="molecule type" value="Genomic_DNA"/>
</dbReference>
<keyword evidence="2" id="KW-1185">Reference proteome</keyword>
<protein>
    <submittedName>
        <fullName evidence="1">Uncharacterized protein</fullName>
    </submittedName>
</protein>
<accession>A0A6A6U3P5</accession>
<gene>
    <name evidence="1" type="ORF">BT63DRAFT_458422</name>
</gene>
<proteinExistence type="predicted"/>
<sequence length="429" mass="46388">MKSIAVSAVLAASSVQGYLIPPNTHKIDWRLEQKRQIVGTITNLLGKGGKVADPAGFAPKRVVMETTSKVAGVKRIKMRYGPYMVPNMNKTSLVGESGMLWNYPDLAIPKPCTECTIVAQVAGLEYPDGKNANINTGMWLHHMVQLAIGPGRWDPTCYGRMSLPHFDVNASPSNSERYFSSGNERTLVPLDILGTSTNWGYHVKSTDKFGFIVDLMNMNMEDKTVYLTMTYDIVDGPLPAGWKDVKVVWFDANQCGTSEVMPPKQSGSFTITSGKWVPNFEGEPLGIGAHLHDGGASAEVMYGPGKSFCKSNAAYAEKPEYIAGSHAMANAQPGGHAHGVASKHISSMTVCFTDGKGGGIPVQKLSKDQSWFIQGRYDYDANEGNKNGGGTQDEVMAIALMYVKVEPGVKPASKTPVTVSQPVIKMISE</sequence>
<name>A0A6A6U3P5_9PEZI</name>